<gene>
    <name evidence="9" type="ORF">P691DRAFT_726469</name>
</gene>
<sequence length="376" mass="41883">MHLQPVEVQKEIVVLGAGVIGLTTAIVLQEKGGYRVTIIADAFHGDVRNSRYTSDWAGAHHVTLSGEDIRLQKIDKETFEYMWELSEPGKGLAEGCFLRLKQEELFEDGYGDEAVLNYYPNIRTLPTVNLKAGAARGIEFETLTIDVPLYLSYLQARFLAKGGSISRGTVQHIGQILEAGPYIFHYDHQRRNFLARKVPVDGLIICAGLGARSLGGVEDRDVYSARGQTVILRAPWVRTGRTLTGKDWTYIIPRRSGDVVVGGVKEPNDWYPLPRPETRMDILRRGLALYPELAPPEVREKREPTVDDLVPLIVEDACGLRPSRKGGLRLEAKCVQAKDGRTVPLVFNYGHGGHGYISSWGSAFSVLEMLTEELKR</sequence>
<comment type="cofactor">
    <cofactor evidence="1 6">
        <name>FAD</name>
        <dbReference type="ChEBI" id="CHEBI:57692"/>
    </cofactor>
</comment>
<dbReference type="SUPFAM" id="SSF51971">
    <property type="entry name" value="Nucleotide-binding domain"/>
    <property type="match status" value="1"/>
</dbReference>
<dbReference type="InterPro" id="IPR006076">
    <property type="entry name" value="FAD-dep_OxRdtase"/>
</dbReference>
<dbReference type="PANTHER" id="PTHR11530:SF11">
    <property type="entry name" value="D-ASPARTATE OXIDASE"/>
    <property type="match status" value="1"/>
</dbReference>
<keyword evidence="7" id="KW-1133">Transmembrane helix</keyword>
<comment type="caution">
    <text evidence="9">The sequence shown here is derived from an EMBL/GenBank/DDBJ whole genome shotgun (WGS) entry which is preliminary data.</text>
</comment>
<name>A0A9P5XI73_9AGAR</name>
<feature type="binding site" evidence="6">
    <location>
        <position position="353"/>
    </location>
    <ligand>
        <name>D-dopa</name>
        <dbReference type="ChEBI" id="CHEBI:149689"/>
    </ligand>
</feature>
<keyword evidence="7" id="KW-0812">Transmembrane</keyword>
<dbReference type="InterPro" id="IPR023209">
    <property type="entry name" value="DAO"/>
</dbReference>
<evidence type="ECO:0000259" key="8">
    <source>
        <dbReference type="Pfam" id="PF01266"/>
    </source>
</evidence>
<accession>A0A9P5XI73</accession>
<keyword evidence="5" id="KW-0560">Oxidoreductase</keyword>
<dbReference type="Pfam" id="PF01266">
    <property type="entry name" value="DAO"/>
    <property type="match status" value="1"/>
</dbReference>
<keyword evidence="10" id="KW-1185">Reference proteome</keyword>
<dbReference type="OrthoDB" id="2015447at2759"/>
<evidence type="ECO:0000256" key="1">
    <source>
        <dbReference type="ARBA" id="ARBA00001974"/>
    </source>
</evidence>
<dbReference type="Gene3D" id="3.40.50.720">
    <property type="entry name" value="NAD(P)-binding Rossmann-like Domain"/>
    <property type="match status" value="1"/>
</dbReference>
<dbReference type="GO" id="GO:0071949">
    <property type="term" value="F:FAD binding"/>
    <property type="evidence" value="ECO:0007669"/>
    <property type="project" value="InterPro"/>
</dbReference>
<evidence type="ECO:0000256" key="4">
    <source>
        <dbReference type="ARBA" id="ARBA00022827"/>
    </source>
</evidence>
<feature type="binding site" evidence="6">
    <location>
        <position position="321"/>
    </location>
    <ligand>
        <name>D-dopa</name>
        <dbReference type="ChEBI" id="CHEBI:149689"/>
    </ligand>
</feature>
<dbReference type="GO" id="GO:0005737">
    <property type="term" value="C:cytoplasm"/>
    <property type="evidence" value="ECO:0007669"/>
    <property type="project" value="TreeGrafter"/>
</dbReference>
<dbReference type="PIRSF" id="PIRSF000189">
    <property type="entry name" value="D-aa_oxidase"/>
    <property type="match status" value="1"/>
</dbReference>
<dbReference type="EMBL" id="MU151110">
    <property type="protein sequence ID" value="KAF9450221.1"/>
    <property type="molecule type" value="Genomic_DNA"/>
</dbReference>
<evidence type="ECO:0000256" key="3">
    <source>
        <dbReference type="ARBA" id="ARBA00022630"/>
    </source>
</evidence>
<reference evidence="9" key="1">
    <citation type="submission" date="2020-11" db="EMBL/GenBank/DDBJ databases">
        <authorList>
            <consortium name="DOE Joint Genome Institute"/>
            <person name="Ahrendt S."/>
            <person name="Riley R."/>
            <person name="Andreopoulos W."/>
            <person name="Labutti K."/>
            <person name="Pangilinan J."/>
            <person name="Ruiz-Duenas F.J."/>
            <person name="Barrasa J.M."/>
            <person name="Sanchez-Garcia M."/>
            <person name="Camarero S."/>
            <person name="Miyauchi S."/>
            <person name="Serrano A."/>
            <person name="Linde D."/>
            <person name="Babiker R."/>
            <person name="Drula E."/>
            <person name="Ayuso-Fernandez I."/>
            <person name="Pacheco R."/>
            <person name="Padilla G."/>
            <person name="Ferreira P."/>
            <person name="Barriuso J."/>
            <person name="Kellner H."/>
            <person name="Castanera R."/>
            <person name="Alfaro M."/>
            <person name="Ramirez L."/>
            <person name="Pisabarro A.G."/>
            <person name="Kuo A."/>
            <person name="Tritt A."/>
            <person name="Lipzen A."/>
            <person name="He G."/>
            <person name="Yan M."/>
            <person name="Ng V."/>
            <person name="Cullen D."/>
            <person name="Martin F."/>
            <person name="Rosso M.-N."/>
            <person name="Henrissat B."/>
            <person name="Hibbett D."/>
            <person name="Martinez A.T."/>
            <person name="Grigoriev I.V."/>
        </authorList>
    </citation>
    <scope>NUCLEOTIDE SEQUENCE</scope>
    <source>
        <strain evidence="9">MF-IS2</strain>
    </source>
</reference>
<dbReference type="AlphaFoldDB" id="A0A9P5XI73"/>
<keyword evidence="3" id="KW-0285">Flavoprotein</keyword>
<keyword evidence="7" id="KW-0472">Membrane</keyword>
<dbReference type="SUPFAM" id="SSF54373">
    <property type="entry name" value="FAD-linked reductases, C-terminal domain"/>
    <property type="match status" value="1"/>
</dbReference>
<comment type="similarity">
    <text evidence="2">Belongs to the DAMOX/DASOX family.</text>
</comment>
<feature type="binding site" evidence="6">
    <location>
        <begin position="53"/>
        <end position="54"/>
    </location>
    <ligand>
        <name>FAD</name>
        <dbReference type="ChEBI" id="CHEBI:57692"/>
    </ligand>
</feature>
<evidence type="ECO:0000256" key="6">
    <source>
        <dbReference type="PIRSR" id="PIRSR000189-1"/>
    </source>
</evidence>
<evidence type="ECO:0000256" key="7">
    <source>
        <dbReference type="SAM" id="Phobius"/>
    </source>
</evidence>
<dbReference type="PANTHER" id="PTHR11530">
    <property type="entry name" value="D-AMINO ACID OXIDASE"/>
    <property type="match status" value="1"/>
</dbReference>
<feature type="transmembrane region" description="Helical" evidence="7">
    <location>
        <begin position="12"/>
        <end position="28"/>
    </location>
</feature>
<evidence type="ECO:0000313" key="10">
    <source>
        <dbReference type="Proteomes" id="UP000807342"/>
    </source>
</evidence>
<protein>
    <submittedName>
        <fullName evidence="9">D-aspartate oxidase</fullName>
    </submittedName>
</protein>
<evidence type="ECO:0000256" key="5">
    <source>
        <dbReference type="ARBA" id="ARBA00023002"/>
    </source>
</evidence>
<feature type="domain" description="FAD dependent oxidoreductase" evidence="8">
    <location>
        <begin position="12"/>
        <end position="363"/>
    </location>
</feature>
<evidence type="ECO:0000256" key="2">
    <source>
        <dbReference type="ARBA" id="ARBA00006730"/>
    </source>
</evidence>
<dbReference type="GO" id="GO:0019478">
    <property type="term" value="P:D-amino acid catabolic process"/>
    <property type="evidence" value="ECO:0007669"/>
    <property type="project" value="TreeGrafter"/>
</dbReference>
<evidence type="ECO:0000313" key="9">
    <source>
        <dbReference type="EMBL" id="KAF9450221.1"/>
    </source>
</evidence>
<dbReference type="Gene3D" id="3.30.9.10">
    <property type="entry name" value="D-Amino Acid Oxidase, subunit A, domain 2"/>
    <property type="match status" value="1"/>
</dbReference>
<keyword evidence="4 6" id="KW-0274">FAD</keyword>
<dbReference type="Proteomes" id="UP000807342">
    <property type="component" value="Unassembled WGS sequence"/>
</dbReference>
<dbReference type="GO" id="GO:0003884">
    <property type="term" value="F:D-amino-acid oxidase activity"/>
    <property type="evidence" value="ECO:0007669"/>
    <property type="project" value="InterPro"/>
</dbReference>
<proteinExistence type="inferred from homology"/>
<organism evidence="9 10">
    <name type="scientific">Macrolepiota fuliginosa MF-IS2</name>
    <dbReference type="NCBI Taxonomy" id="1400762"/>
    <lineage>
        <taxon>Eukaryota</taxon>
        <taxon>Fungi</taxon>
        <taxon>Dikarya</taxon>
        <taxon>Basidiomycota</taxon>
        <taxon>Agaricomycotina</taxon>
        <taxon>Agaricomycetes</taxon>
        <taxon>Agaricomycetidae</taxon>
        <taxon>Agaricales</taxon>
        <taxon>Agaricineae</taxon>
        <taxon>Agaricaceae</taxon>
        <taxon>Macrolepiota</taxon>
    </lineage>
</organism>